<feature type="transmembrane region" description="Helical" evidence="7">
    <location>
        <begin position="358"/>
        <end position="380"/>
    </location>
</feature>
<evidence type="ECO:0000256" key="7">
    <source>
        <dbReference type="SAM" id="Phobius"/>
    </source>
</evidence>
<organism evidence="9 10">
    <name type="scientific">Lactiplantibacillus fabifermentans DSM 21115</name>
    <dbReference type="NCBI Taxonomy" id="1413187"/>
    <lineage>
        <taxon>Bacteria</taxon>
        <taxon>Bacillati</taxon>
        <taxon>Bacillota</taxon>
        <taxon>Bacilli</taxon>
        <taxon>Lactobacillales</taxon>
        <taxon>Lactobacillaceae</taxon>
        <taxon>Lactiplantibacillus</taxon>
    </lineage>
</organism>
<comment type="caution">
    <text evidence="9">The sequence shown here is derived from an EMBL/GenBank/DDBJ whole genome shotgun (WGS) entry which is preliminary data.</text>
</comment>
<evidence type="ECO:0000313" key="10">
    <source>
        <dbReference type="Proteomes" id="UP000050920"/>
    </source>
</evidence>
<keyword evidence="3" id="KW-1003">Cell membrane</keyword>
<feature type="transmembrane region" description="Helical" evidence="7">
    <location>
        <begin position="159"/>
        <end position="179"/>
    </location>
</feature>
<dbReference type="PANTHER" id="PTHR23517">
    <property type="entry name" value="RESISTANCE PROTEIN MDTM, PUTATIVE-RELATED-RELATED"/>
    <property type="match status" value="1"/>
</dbReference>
<keyword evidence="6 7" id="KW-0472">Membrane</keyword>
<gene>
    <name evidence="9" type="ORF">DY78_GL000255</name>
</gene>
<feature type="transmembrane region" description="Helical" evidence="7">
    <location>
        <begin position="97"/>
        <end position="121"/>
    </location>
</feature>
<dbReference type="PROSITE" id="PS50850">
    <property type="entry name" value="MFS"/>
    <property type="match status" value="1"/>
</dbReference>
<accession>A0A0R2NNF0</accession>
<feature type="transmembrane region" description="Helical" evidence="7">
    <location>
        <begin position="298"/>
        <end position="320"/>
    </location>
</feature>
<dbReference type="RefSeq" id="WP_024623557.1">
    <property type="nucleotide sequence ID" value="NZ_AYGX02000083.1"/>
</dbReference>
<dbReference type="SUPFAM" id="SSF103473">
    <property type="entry name" value="MFS general substrate transporter"/>
    <property type="match status" value="1"/>
</dbReference>
<dbReference type="GO" id="GO:0005886">
    <property type="term" value="C:plasma membrane"/>
    <property type="evidence" value="ECO:0007669"/>
    <property type="project" value="UniProtKB-SubCell"/>
</dbReference>
<dbReference type="Proteomes" id="UP000050920">
    <property type="component" value="Unassembled WGS sequence"/>
</dbReference>
<name>A0A0R2NNF0_9LACO</name>
<dbReference type="PANTHER" id="PTHR23517:SF10">
    <property type="entry name" value="MAJOR FACILITATOR SUPERFAMILY (MFS) PROFILE DOMAIN-CONTAINING PROTEIN"/>
    <property type="match status" value="1"/>
</dbReference>
<dbReference type="InterPro" id="IPR050171">
    <property type="entry name" value="MFS_Transporters"/>
</dbReference>
<evidence type="ECO:0000313" key="9">
    <source>
        <dbReference type="EMBL" id="KRO27281.1"/>
    </source>
</evidence>
<keyword evidence="4 7" id="KW-0812">Transmembrane</keyword>
<feature type="transmembrane region" description="Helical" evidence="7">
    <location>
        <begin position="133"/>
        <end position="153"/>
    </location>
</feature>
<dbReference type="CDD" id="cd17329">
    <property type="entry name" value="MFS_MdtH_MDR_like"/>
    <property type="match status" value="1"/>
</dbReference>
<evidence type="ECO:0000256" key="6">
    <source>
        <dbReference type="ARBA" id="ARBA00023136"/>
    </source>
</evidence>
<feature type="transmembrane region" description="Helical" evidence="7">
    <location>
        <begin position="39"/>
        <end position="59"/>
    </location>
</feature>
<dbReference type="AlphaFoldDB" id="A0A0R2NNF0"/>
<evidence type="ECO:0000256" key="1">
    <source>
        <dbReference type="ARBA" id="ARBA00004651"/>
    </source>
</evidence>
<evidence type="ECO:0000256" key="5">
    <source>
        <dbReference type="ARBA" id="ARBA00022989"/>
    </source>
</evidence>
<feature type="transmembrane region" description="Helical" evidence="7">
    <location>
        <begin position="208"/>
        <end position="226"/>
    </location>
</feature>
<evidence type="ECO:0000256" key="4">
    <source>
        <dbReference type="ARBA" id="ARBA00022692"/>
    </source>
</evidence>
<evidence type="ECO:0000256" key="3">
    <source>
        <dbReference type="ARBA" id="ARBA00022475"/>
    </source>
</evidence>
<dbReference type="EMBL" id="AYGX02000083">
    <property type="protein sequence ID" value="KRO27281.1"/>
    <property type="molecule type" value="Genomic_DNA"/>
</dbReference>
<evidence type="ECO:0000256" key="2">
    <source>
        <dbReference type="ARBA" id="ARBA00022448"/>
    </source>
</evidence>
<dbReference type="GO" id="GO:0022857">
    <property type="term" value="F:transmembrane transporter activity"/>
    <property type="evidence" value="ECO:0007669"/>
    <property type="project" value="InterPro"/>
</dbReference>
<sequence length="390" mass="43438">MQKEVRLRWLFIANLLNNAGAAFMWPLTTVYMHNYLKQTLTFSGIVLFCMSLAMILGNYVGGRLFDHWRPYYTALLGGTISTLTLATLIFWHSLWPYAAGLIIVGFGDGISMTVVNSYAATVTTKSNRYVFNMLYLALNVGVVIGTLLVGYLLDLGINVVFAVTTACYIGLMVIVLSTFNVDVNSITNDDHAEKQRGTDTTPASHRQLIWTICLMIFSIYMSYALWESLLSVHMTNLGIPFRSYSEVWTINGLLIIVSQPIVTLFNEKFKIGTQIGFGITLFALSFLGLVFARQYIDFIIIMVVLTIGEVIGLPIVPAWVDDMAAPTQRGKYQGRFNMALSLGRAVGPLFGGMMVAQFSYATLFMTVTILMLVTLALVLVKARREHLWNG</sequence>
<feature type="transmembrane region" description="Helical" evidence="7">
    <location>
        <begin position="71"/>
        <end position="91"/>
    </location>
</feature>
<evidence type="ECO:0000259" key="8">
    <source>
        <dbReference type="PROSITE" id="PS50850"/>
    </source>
</evidence>
<feature type="domain" description="Major facilitator superfamily (MFS) profile" evidence="8">
    <location>
        <begin position="208"/>
        <end position="390"/>
    </location>
</feature>
<dbReference type="Pfam" id="PF07690">
    <property type="entry name" value="MFS_1"/>
    <property type="match status" value="1"/>
</dbReference>
<keyword evidence="5 7" id="KW-1133">Transmembrane helix</keyword>
<reference evidence="9 10" key="1">
    <citation type="journal article" date="2015" name="Genome Announc.">
        <title>Expanding the biotechnology potential of lactobacilli through comparative genomics of 213 strains and associated genera.</title>
        <authorList>
            <person name="Sun Z."/>
            <person name="Harris H.M."/>
            <person name="McCann A."/>
            <person name="Guo C."/>
            <person name="Argimon S."/>
            <person name="Zhang W."/>
            <person name="Yang X."/>
            <person name="Jeffery I.B."/>
            <person name="Cooney J.C."/>
            <person name="Kagawa T.F."/>
            <person name="Liu W."/>
            <person name="Song Y."/>
            <person name="Salvetti E."/>
            <person name="Wrobel A."/>
            <person name="Rasinkangas P."/>
            <person name="Parkhill J."/>
            <person name="Rea M.C."/>
            <person name="O'Sullivan O."/>
            <person name="Ritari J."/>
            <person name="Douillard F.P."/>
            <person name="Paul Ross R."/>
            <person name="Yang R."/>
            <person name="Briner A.E."/>
            <person name="Felis G.E."/>
            <person name="de Vos W.M."/>
            <person name="Barrangou R."/>
            <person name="Klaenhammer T.R."/>
            <person name="Caufield P.W."/>
            <person name="Cui Y."/>
            <person name="Zhang H."/>
            <person name="O'Toole P.W."/>
        </authorList>
    </citation>
    <scope>NUCLEOTIDE SEQUENCE [LARGE SCALE GENOMIC DNA]</scope>
    <source>
        <strain evidence="9 10">DSM 21115</strain>
    </source>
</reference>
<keyword evidence="2" id="KW-0813">Transport</keyword>
<dbReference type="Gene3D" id="1.20.1250.20">
    <property type="entry name" value="MFS general substrate transporter like domains"/>
    <property type="match status" value="2"/>
</dbReference>
<dbReference type="InterPro" id="IPR020846">
    <property type="entry name" value="MFS_dom"/>
</dbReference>
<dbReference type="InterPro" id="IPR011701">
    <property type="entry name" value="MFS"/>
</dbReference>
<proteinExistence type="predicted"/>
<dbReference type="InterPro" id="IPR036259">
    <property type="entry name" value="MFS_trans_sf"/>
</dbReference>
<keyword evidence="10" id="KW-1185">Reference proteome</keyword>
<feature type="transmembrane region" description="Helical" evidence="7">
    <location>
        <begin position="7"/>
        <end position="27"/>
    </location>
</feature>
<comment type="subcellular location">
    <subcellularLocation>
        <location evidence="1">Cell membrane</location>
        <topology evidence="1">Multi-pass membrane protein</topology>
    </subcellularLocation>
</comment>
<feature type="transmembrane region" description="Helical" evidence="7">
    <location>
        <begin position="272"/>
        <end position="292"/>
    </location>
</feature>
<protein>
    <submittedName>
        <fullName evidence="9">Major facilitator superfamily multidrug transporter</fullName>
    </submittedName>
</protein>